<dbReference type="AlphaFoldDB" id="A0A2N3HGA3"/>
<name>A0A2N3HGA3_9FLAO</name>
<evidence type="ECO:0000256" key="1">
    <source>
        <dbReference type="SAM" id="Phobius"/>
    </source>
</evidence>
<accession>A0A2N3HGA3</accession>
<gene>
    <name evidence="2" type="ORF">CSW08_15950</name>
</gene>
<keyword evidence="1" id="KW-1133">Transmembrane helix</keyword>
<reference evidence="2 3" key="1">
    <citation type="submission" date="2017-12" db="EMBL/GenBank/DDBJ databases">
        <title>Confluentibacter flavum sp. nov., isolated from the saline lake.</title>
        <authorList>
            <person name="Yu L."/>
        </authorList>
    </citation>
    <scope>NUCLEOTIDE SEQUENCE [LARGE SCALE GENOMIC DNA]</scope>
    <source>
        <strain evidence="2 3">3B</strain>
    </source>
</reference>
<evidence type="ECO:0000313" key="3">
    <source>
        <dbReference type="Proteomes" id="UP000233435"/>
    </source>
</evidence>
<feature type="transmembrane region" description="Helical" evidence="1">
    <location>
        <begin position="81"/>
        <end position="105"/>
    </location>
</feature>
<comment type="caution">
    <text evidence="2">The sequence shown here is derived from an EMBL/GenBank/DDBJ whole genome shotgun (WGS) entry which is preliminary data.</text>
</comment>
<feature type="transmembrane region" description="Helical" evidence="1">
    <location>
        <begin position="224"/>
        <end position="245"/>
    </location>
</feature>
<organism evidence="2 3">
    <name type="scientific">Confluentibacter flavum</name>
    <dbReference type="NCBI Taxonomy" id="1909700"/>
    <lineage>
        <taxon>Bacteria</taxon>
        <taxon>Pseudomonadati</taxon>
        <taxon>Bacteroidota</taxon>
        <taxon>Flavobacteriia</taxon>
        <taxon>Flavobacteriales</taxon>
        <taxon>Flavobacteriaceae</taxon>
        <taxon>Confluentibacter</taxon>
    </lineage>
</organism>
<proteinExistence type="predicted"/>
<dbReference type="Proteomes" id="UP000233435">
    <property type="component" value="Unassembled WGS sequence"/>
</dbReference>
<protein>
    <submittedName>
        <fullName evidence="2">Uncharacterized protein</fullName>
    </submittedName>
</protein>
<sequence>MYSFIEFELFGFMVSKWKDSGINPSNFFLNLFIDMSNLHRLYTYRPIIRKTIFQLKTIIMKTRITQSKIGRLSYFHKDERVTKTISCIMIMAILNLTISCSYFTVKNVPTTRENISTTVKEFNNSEKYVIIHSKNRSWHLSNTVINEYNQTISGTVVSINSQHQYTKPRESQRVHRYNNLTTNPLNEVHFYLNTSVDYSINNAVSIPLVEIASISVNDKNTGRAIANVALTTVGVFFVVALIVAATKSSCPFVYIKNGENFEFVGELYPGTITPNMQKDDYLQLPHFKSENGEYTLKISNYLKEIQYTDQVQLVLINHEKNLEVLMDSKGQLQTFNNLVSPVNATKDNGSKNLESVIHKDYDYYAFDTALTTENSTRNIVFEFEKPEQAKEAKLYLTAKNSVWLDYIFGKFNEKFGYYYNTFQKEQQQVPNDSIKKWTMNQHIPLSIYKNTKTGWELVERIGTVGPMAMRDLAIPISLDNHEGNMVKIKLETGFMFWEVDYVGMDFSENLDLQPEYINASKALDQNGNDVTALLAKADQNYFAQANIGDEVVISFPTTGPKEGQSQTVILKNRGYYNYIRDYSGIPDFEALKSFKEDNAFTKYAEKSYFEFANFQPNELAYHE</sequence>
<keyword evidence="1" id="KW-0472">Membrane</keyword>
<keyword evidence="3" id="KW-1185">Reference proteome</keyword>
<keyword evidence="1" id="KW-0812">Transmembrane</keyword>
<evidence type="ECO:0000313" key="2">
    <source>
        <dbReference type="EMBL" id="PKQ43912.1"/>
    </source>
</evidence>
<dbReference type="EMBL" id="PJEO01000054">
    <property type="protein sequence ID" value="PKQ43912.1"/>
    <property type="molecule type" value="Genomic_DNA"/>
</dbReference>